<dbReference type="PANTHER" id="PTHR36509:SF2">
    <property type="entry name" value="BLL3101 PROTEIN"/>
    <property type="match status" value="1"/>
</dbReference>
<dbReference type="Pfam" id="PF06863">
    <property type="entry name" value="DUF1254"/>
    <property type="match status" value="1"/>
</dbReference>
<organism evidence="4 5">
    <name type="scientific">Variovorax boronicumulans</name>
    <dbReference type="NCBI Taxonomy" id="436515"/>
    <lineage>
        <taxon>Bacteria</taxon>
        <taxon>Pseudomonadati</taxon>
        <taxon>Pseudomonadota</taxon>
        <taxon>Betaproteobacteria</taxon>
        <taxon>Burkholderiales</taxon>
        <taxon>Comamonadaceae</taxon>
        <taxon>Variovorax</taxon>
    </lineage>
</organism>
<dbReference type="InterPro" id="IPR037049">
    <property type="entry name" value="DUF1214_C_sf"/>
</dbReference>
<proteinExistence type="predicted"/>
<gene>
    <name evidence="4" type="ORF">J2W25_001821</name>
</gene>
<sequence length="445" mass="47972">MERRHFLAVTAAALASSGAWAQASAEIASQAPVPGSLRVAARNAWIWGLPLIEMAEQRAARFGEGVRPNTFQHQRALVTAKGQFVTTPNNDTLYSQAWLDLEHGPVTIGVPASGDRYYCVPLMDMYSNNFAIVGTRTSGPGARTFTVIGPNAPRKDPMAIRAPTNAVWILGRTLVDSEADLPKAHAFQDGWSIQGPQARAPKSFAKRSAPWAHYFSSVQDLMNESPPPATDARMLDSMAPLIQFGKTFDAARYSPEQIAQINAGVGDAANLLGQVRKTALVRNGWSFPHQSIGNFGEDHDYRAAVAIGGLAALPPVEAMYLRASGPDGRGFDSAQSWKLSFTADQLPPVNSFWSLSMYRLTPDGQLFFADNPIDRFTIGDRTAGLKRGANGSLDIWMSRTPPGAESNANWLPSPAQGPFVVILRAYLPKPALLGGSYQVPAVQAA</sequence>
<dbReference type="Gene3D" id="2.60.120.600">
    <property type="entry name" value="Domain of unknown function DUF1214, C-terminal domain"/>
    <property type="match status" value="1"/>
</dbReference>
<evidence type="ECO:0000259" key="2">
    <source>
        <dbReference type="Pfam" id="PF06742"/>
    </source>
</evidence>
<feature type="domain" description="DUF1254" evidence="3">
    <location>
        <begin position="68"/>
        <end position="193"/>
    </location>
</feature>
<evidence type="ECO:0000313" key="4">
    <source>
        <dbReference type="EMBL" id="MDP9922800.1"/>
    </source>
</evidence>
<dbReference type="InterPro" id="IPR010621">
    <property type="entry name" value="DUF1214"/>
</dbReference>
<evidence type="ECO:0008006" key="6">
    <source>
        <dbReference type="Google" id="ProtNLM"/>
    </source>
</evidence>
<dbReference type="SUPFAM" id="SSF160935">
    <property type="entry name" value="VPA0735-like"/>
    <property type="match status" value="1"/>
</dbReference>
<keyword evidence="1" id="KW-0732">Signal</keyword>
<feature type="signal peptide" evidence="1">
    <location>
        <begin position="1"/>
        <end position="21"/>
    </location>
</feature>
<dbReference type="AlphaFoldDB" id="A0AAW8DTB6"/>
<dbReference type="Pfam" id="PF06742">
    <property type="entry name" value="DUF1214"/>
    <property type="match status" value="1"/>
</dbReference>
<dbReference type="InterPro" id="IPR037050">
    <property type="entry name" value="DUF1254_sf"/>
</dbReference>
<evidence type="ECO:0000256" key="1">
    <source>
        <dbReference type="SAM" id="SignalP"/>
    </source>
</evidence>
<reference evidence="4" key="1">
    <citation type="submission" date="2023-07" db="EMBL/GenBank/DDBJ databases">
        <title>Sorghum-associated microbial communities from plants grown in Nebraska, USA.</title>
        <authorList>
            <person name="Schachtman D."/>
        </authorList>
    </citation>
    <scope>NUCLEOTIDE SEQUENCE</scope>
    <source>
        <strain evidence="4">DS2795</strain>
    </source>
</reference>
<dbReference type="Proteomes" id="UP001244295">
    <property type="component" value="Unassembled WGS sequence"/>
</dbReference>
<protein>
    <recommendedName>
        <fullName evidence="6">DUF1254 domain-containing protein</fullName>
    </recommendedName>
</protein>
<dbReference type="InterPro" id="IPR010679">
    <property type="entry name" value="DUF1254"/>
</dbReference>
<dbReference type="Gene3D" id="2.60.40.1610">
    <property type="entry name" value="Domain of unknown function DUF1254"/>
    <property type="match status" value="1"/>
</dbReference>
<accession>A0AAW8DTB6</accession>
<dbReference type="RefSeq" id="WP_307636383.1">
    <property type="nucleotide sequence ID" value="NZ_JAUSRR010000003.1"/>
</dbReference>
<name>A0AAW8DTB6_9BURK</name>
<dbReference type="PANTHER" id="PTHR36509">
    <property type="entry name" value="BLL3101 PROTEIN"/>
    <property type="match status" value="1"/>
</dbReference>
<evidence type="ECO:0000313" key="5">
    <source>
        <dbReference type="Proteomes" id="UP001244295"/>
    </source>
</evidence>
<dbReference type="EMBL" id="JAUSRR010000003">
    <property type="protein sequence ID" value="MDP9922800.1"/>
    <property type="molecule type" value="Genomic_DNA"/>
</dbReference>
<comment type="caution">
    <text evidence="4">The sequence shown here is derived from an EMBL/GenBank/DDBJ whole genome shotgun (WGS) entry which is preliminary data.</text>
</comment>
<feature type="domain" description="DUF1214" evidence="2">
    <location>
        <begin position="318"/>
        <end position="429"/>
    </location>
</feature>
<feature type="chain" id="PRO_5043925308" description="DUF1254 domain-containing protein" evidence="1">
    <location>
        <begin position="22"/>
        <end position="445"/>
    </location>
</feature>
<evidence type="ECO:0000259" key="3">
    <source>
        <dbReference type="Pfam" id="PF06863"/>
    </source>
</evidence>